<sequence length="52" mass="5356">MLKLRNPMKCLMATAVVCVSVLLPAAAQTKPPLKIGAYLSVTGPASYLGAVP</sequence>
<dbReference type="AlphaFoldDB" id="A0A975D8E7"/>
<proteinExistence type="predicted"/>
<reference evidence="2" key="2">
    <citation type="submission" date="2021-04" db="EMBL/GenBank/DDBJ databases">
        <title>Isolation and genomic analysis of the ibuprofen-degrading bacterium Sphingomonas strain MPO218.</title>
        <authorList>
            <person name="Aulestia M."/>
            <person name="Flores A."/>
            <person name="Mangas E.L."/>
            <person name="Perez-Pulido A.J."/>
            <person name="Santero E."/>
            <person name="Camacho E.M."/>
        </authorList>
    </citation>
    <scope>NUCLEOTIDE SEQUENCE</scope>
    <source>
        <strain evidence="2">MPO218</strain>
        <plasmid evidence="2">pIBU218</plasmid>
    </source>
</reference>
<feature type="chain" id="PRO_5037285836" description="ABC transporter substrate-binding protein" evidence="1">
    <location>
        <begin position="30"/>
        <end position="52"/>
    </location>
</feature>
<dbReference type="RefSeq" id="WP_208634565.1">
    <property type="nucleotide sequence ID" value="NZ_CP059320.1"/>
</dbReference>
<keyword evidence="1" id="KW-0732">Signal</keyword>
<evidence type="ECO:0008006" key="4">
    <source>
        <dbReference type="Google" id="ProtNLM"/>
    </source>
</evidence>
<reference evidence="2" key="1">
    <citation type="submission" date="2020-07" db="EMBL/GenBank/DDBJ databases">
        <authorList>
            <person name="Camacho E."/>
        </authorList>
    </citation>
    <scope>NUCLEOTIDE SEQUENCE</scope>
    <source>
        <strain evidence="2">MPO218</strain>
        <plasmid evidence="2">pIBU218</plasmid>
    </source>
</reference>
<dbReference type="EMBL" id="CP059320">
    <property type="protein sequence ID" value="QTH24857.1"/>
    <property type="molecule type" value="Genomic_DNA"/>
</dbReference>
<geneLocation type="plasmid" evidence="2 3">
    <name>pIBU218</name>
</geneLocation>
<gene>
    <name evidence="2" type="ORF">HRJ34_27685</name>
</gene>
<evidence type="ECO:0000256" key="1">
    <source>
        <dbReference type="SAM" id="SignalP"/>
    </source>
</evidence>
<name>A0A975D8E7_9SPHN</name>
<evidence type="ECO:0000313" key="3">
    <source>
        <dbReference type="Proteomes" id="UP000664914"/>
    </source>
</evidence>
<dbReference type="Proteomes" id="UP000664914">
    <property type="component" value="Plasmid pIBU218"/>
</dbReference>
<organism evidence="2 3">
    <name type="scientific">Rhizorhabdus wittichii</name>
    <dbReference type="NCBI Taxonomy" id="160791"/>
    <lineage>
        <taxon>Bacteria</taxon>
        <taxon>Pseudomonadati</taxon>
        <taxon>Pseudomonadota</taxon>
        <taxon>Alphaproteobacteria</taxon>
        <taxon>Sphingomonadales</taxon>
        <taxon>Sphingomonadaceae</taxon>
        <taxon>Rhizorhabdus</taxon>
    </lineage>
</organism>
<protein>
    <recommendedName>
        <fullName evidence="4">ABC transporter substrate-binding protein</fullName>
    </recommendedName>
</protein>
<accession>A0A975D8E7</accession>
<evidence type="ECO:0000313" key="2">
    <source>
        <dbReference type="EMBL" id="QTH24857.1"/>
    </source>
</evidence>
<keyword evidence="2" id="KW-0614">Plasmid</keyword>
<feature type="signal peptide" evidence="1">
    <location>
        <begin position="1"/>
        <end position="29"/>
    </location>
</feature>